<dbReference type="EMBL" id="HF584343">
    <property type="protein sequence ID" value="CCQ43840.1"/>
    <property type="molecule type" value="Genomic_DNA"/>
</dbReference>
<gene>
    <name evidence="1" type="primary">DOCK11</name>
</gene>
<name>L8E958_HUMAN</name>
<evidence type="ECO:0000313" key="1">
    <source>
        <dbReference type="EMBL" id="CCQ43840.1"/>
    </source>
</evidence>
<sequence length="50" mass="5933">MENLQGLFLPQMLMLLSRITTKIQSSMMRLKLSFPFTYIKNIICFSLFIM</sequence>
<dbReference type="ChiTaRS" id="DOCK11">
    <property type="organism name" value="human"/>
</dbReference>
<accession>L8E958</accession>
<protein>
    <submittedName>
        <fullName evidence="1">Alternative protein DOCK11</fullName>
    </submittedName>
</protein>
<proteinExistence type="predicted"/>
<dbReference type="OrthoDB" id="47328at2759"/>
<reference evidence="1" key="1">
    <citation type="journal article" date="2013" name="PLoS ONE">
        <title>Direct detection of alternative open reading frames translation products in human significantly expands the proteome.</title>
        <authorList>
            <person name="Vanderperre B."/>
            <person name="Lucier J.-F."/>
            <person name="Motard J."/>
            <person name="Tremblay G."/>
            <person name="Vanderperre S."/>
            <person name="Wisztorski M."/>
            <person name="Salzet M."/>
            <person name="Boisvert F.-M."/>
            <person name="Roucou X."/>
        </authorList>
    </citation>
    <scope>NUCLEOTIDE SEQUENCE</scope>
</reference>
<dbReference type="AlphaFoldDB" id="L8E958"/>
<organism evidence="1">
    <name type="scientific">Homo sapiens</name>
    <name type="common">Human</name>
    <dbReference type="NCBI Taxonomy" id="9606"/>
    <lineage>
        <taxon>Eukaryota</taxon>
        <taxon>Metazoa</taxon>
        <taxon>Chordata</taxon>
        <taxon>Craniata</taxon>
        <taxon>Vertebrata</taxon>
        <taxon>Euteleostomi</taxon>
        <taxon>Mammalia</taxon>
        <taxon>Eutheria</taxon>
        <taxon>Euarchontoglires</taxon>
        <taxon>Primates</taxon>
        <taxon>Haplorrhini</taxon>
        <taxon>Catarrhini</taxon>
        <taxon>Hominidae</taxon>
        <taxon>Homo</taxon>
    </lineage>
</organism>